<evidence type="ECO:0000256" key="4">
    <source>
        <dbReference type="ARBA" id="ARBA00022723"/>
    </source>
</evidence>
<evidence type="ECO:0000256" key="9">
    <source>
        <dbReference type="ARBA" id="ARBA00023128"/>
    </source>
</evidence>
<keyword evidence="8 12" id="KW-1133">Transmembrane helix</keyword>
<accession>A0ABD3P4I2</accession>
<dbReference type="Pfam" id="PF13202">
    <property type="entry name" value="EF-hand_5"/>
    <property type="match status" value="1"/>
</dbReference>
<dbReference type="PANTHER" id="PTHR46819:SF1">
    <property type="entry name" value="EF-HAND CALCIUM-BINDING DOMAIN-CONTAINING PROTEIN 7"/>
    <property type="match status" value="1"/>
</dbReference>
<dbReference type="InterPro" id="IPR052266">
    <property type="entry name" value="Miro-EF-hand_domain"/>
</dbReference>
<keyword evidence="9" id="KW-0496">Mitochondrion</keyword>
<dbReference type="AlphaFoldDB" id="A0ABD3P4I2"/>
<keyword evidence="4" id="KW-0479">Metal-binding</keyword>
<dbReference type="GO" id="GO:0005741">
    <property type="term" value="C:mitochondrial outer membrane"/>
    <property type="evidence" value="ECO:0007669"/>
    <property type="project" value="UniProtKB-SubCell"/>
</dbReference>
<dbReference type="Pfam" id="PF00071">
    <property type="entry name" value="Ras"/>
    <property type="match status" value="1"/>
</dbReference>
<sequence>MKKGGNITILMLGDNGVGKSSLVSTFVSRHFSECVPGVLTRVRLPPDPHLSKCTTTIIDTQGGDTVLSNALSLSGTDRDSLVSADTILSFGKPHMDVASIDDGVSSPPGCNFPSMRVGVSEKSGGSSPTSSSGKQDYAVNPYRSVDAIILVYDLDRIESFHRLEDHWLLLIERCYSGELPVIVAGNKMDNLAAESDNQNSPSRQQIIALLQRFKFVRQCIKCSAKELLNVDELFTKSQQSVLCPIWPLYDLNTGKLTAAFSRAFTRIFRIFDTDRDGLLSDAELNAFQQKIWGVSLLEKDLSGWKEMVTQQNVSSGDGKDVLRDGKFTEAGFLTIFDVLITSQNRLEVPWKVLRAFGYDDDLNLVMPTSLSLPKGCDVEFPYLNPNDWRLTRSDIDFLTSIFVRFDSDGDGTLSSTDIHSIFLVLSPPSPPWGERGNSLFRDCYSLPLIENEKTPPSSPSDPFDADMASSPTSQPSSPSSIISASGVTISSSTMPSVDMSKDTASLYFNNLSGHKPLSYLSWMNRWHMICTISPTITRAEMYKLGHSFVQDPPRCLLKPTKVDQAAYNPPSIIEAPHIVVRAVVLGSKSSGKRELVHKLHRWQSPRGGKIESEYPATSCSVSKIIRSSSGCTTTQKGEELTVHVILTEVPAVDMSSDTERMNLRARLDTLLGREKSGKRPYDMAVLAFDATSMQSLEFAKELERFVLTDTMPRVFVATATDEAGNESGSSSSGSKPIREAFRHCEFMDLEPPIFVSLDAESKLDASALDHLVSCVFGERQVAVSFRSTPHGDKKRGVAKKRKVLWIGGLVTAGIIVVLGFTKKKMASSNTERGGWLKLFQSLMPFSF</sequence>
<reference evidence="14 15" key="1">
    <citation type="submission" date="2024-10" db="EMBL/GenBank/DDBJ databases">
        <title>Updated reference genomes for cyclostephanoid diatoms.</title>
        <authorList>
            <person name="Roberts W.R."/>
            <person name="Alverson A.J."/>
        </authorList>
    </citation>
    <scope>NUCLEOTIDE SEQUENCE [LARGE SCALE GENOMIC DNA]</scope>
    <source>
        <strain evidence="14 15">AJA276-08</strain>
    </source>
</reference>
<dbReference type="PROSITE" id="PS51419">
    <property type="entry name" value="RAB"/>
    <property type="match status" value="1"/>
</dbReference>
<dbReference type="PROSITE" id="PS00018">
    <property type="entry name" value="EF_HAND_1"/>
    <property type="match status" value="2"/>
</dbReference>
<dbReference type="PRINTS" id="PR00449">
    <property type="entry name" value="RASTRNSFRMNG"/>
</dbReference>
<dbReference type="Pfam" id="PF08356">
    <property type="entry name" value="EF_assoc_2"/>
    <property type="match status" value="1"/>
</dbReference>
<gene>
    <name evidence="14" type="ORF">ACHAW5_005921</name>
</gene>
<protein>
    <recommendedName>
        <fullName evidence="13">EF-hand domain-containing protein</fullName>
    </recommendedName>
</protein>
<dbReference type="GO" id="GO:0046872">
    <property type="term" value="F:metal ion binding"/>
    <property type="evidence" value="ECO:0007669"/>
    <property type="project" value="UniProtKB-KW"/>
</dbReference>
<name>A0ABD3P4I2_9STRA</name>
<evidence type="ECO:0000256" key="5">
    <source>
        <dbReference type="ARBA" id="ARBA00022737"/>
    </source>
</evidence>
<keyword evidence="6" id="KW-1000">Mitochondrion outer membrane</keyword>
<dbReference type="Gene3D" id="1.10.238.10">
    <property type="entry name" value="EF-hand"/>
    <property type="match status" value="2"/>
</dbReference>
<comment type="similarity">
    <text evidence="2">Belongs to the mitochondrial Rho GTPase family.</text>
</comment>
<dbReference type="Gene3D" id="3.40.50.300">
    <property type="entry name" value="P-loop containing nucleotide triphosphate hydrolases"/>
    <property type="match status" value="1"/>
</dbReference>
<keyword evidence="10 12" id="KW-0472">Membrane</keyword>
<dbReference type="SUPFAM" id="SSF47473">
    <property type="entry name" value="EF-hand"/>
    <property type="match status" value="1"/>
</dbReference>
<evidence type="ECO:0000313" key="15">
    <source>
        <dbReference type="Proteomes" id="UP001530315"/>
    </source>
</evidence>
<dbReference type="SMART" id="SM00054">
    <property type="entry name" value="EFh"/>
    <property type="match status" value="2"/>
</dbReference>
<keyword evidence="5" id="KW-0677">Repeat</keyword>
<evidence type="ECO:0000256" key="2">
    <source>
        <dbReference type="ARBA" id="ARBA00007981"/>
    </source>
</evidence>
<evidence type="ECO:0000256" key="8">
    <source>
        <dbReference type="ARBA" id="ARBA00022989"/>
    </source>
</evidence>
<feature type="compositionally biased region" description="Low complexity" evidence="11">
    <location>
        <begin position="120"/>
        <end position="133"/>
    </location>
</feature>
<evidence type="ECO:0000256" key="3">
    <source>
        <dbReference type="ARBA" id="ARBA00022692"/>
    </source>
</evidence>
<dbReference type="InterPro" id="IPR018247">
    <property type="entry name" value="EF_Hand_1_Ca_BS"/>
</dbReference>
<dbReference type="EMBL" id="JALLAZ020001003">
    <property type="protein sequence ID" value="KAL3782711.1"/>
    <property type="molecule type" value="Genomic_DNA"/>
</dbReference>
<feature type="domain" description="EF-hand" evidence="13">
    <location>
        <begin position="393"/>
        <end position="428"/>
    </location>
</feature>
<dbReference type="InterPro" id="IPR001806">
    <property type="entry name" value="Small_GTPase"/>
</dbReference>
<dbReference type="InterPro" id="IPR011992">
    <property type="entry name" value="EF-hand-dom_pair"/>
</dbReference>
<dbReference type="PROSITE" id="PS50222">
    <property type="entry name" value="EF_HAND_2"/>
    <property type="match status" value="1"/>
</dbReference>
<dbReference type="Proteomes" id="UP001530315">
    <property type="component" value="Unassembled WGS sequence"/>
</dbReference>
<keyword evidence="3 12" id="KW-0812">Transmembrane</keyword>
<keyword evidence="7" id="KW-0106">Calcium</keyword>
<feature type="compositionally biased region" description="Low complexity" evidence="11">
    <location>
        <begin position="460"/>
        <end position="483"/>
    </location>
</feature>
<dbReference type="InterPro" id="IPR002048">
    <property type="entry name" value="EF_hand_dom"/>
</dbReference>
<comment type="caution">
    <text evidence="14">The sequence shown here is derived from an EMBL/GenBank/DDBJ whole genome shotgun (WGS) entry which is preliminary data.</text>
</comment>
<keyword evidence="15" id="KW-1185">Reference proteome</keyword>
<dbReference type="InterPro" id="IPR013567">
    <property type="entry name" value="EF_hand_assoc_2"/>
</dbReference>
<evidence type="ECO:0000313" key="14">
    <source>
        <dbReference type="EMBL" id="KAL3782711.1"/>
    </source>
</evidence>
<evidence type="ECO:0000256" key="1">
    <source>
        <dbReference type="ARBA" id="ARBA00004200"/>
    </source>
</evidence>
<comment type="subcellular location">
    <subcellularLocation>
        <location evidence="1">Mitochondrion outer membrane</location>
        <topology evidence="1">Single-pass type IV membrane protein</topology>
    </subcellularLocation>
</comment>
<dbReference type="InterPro" id="IPR027417">
    <property type="entry name" value="P-loop_NTPase"/>
</dbReference>
<dbReference type="SMART" id="SM00174">
    <property type="entry name" value="RHO"/>
    <property type="match status" value="1"/>
</dbReference>
<dbReference type="PANTHER" id="PTHR46819">
    <property type="entry name" value="EF-HAND CALCIUM-BINDING DOMAIN-CONTAINING PROTEIN 7"/>
    <property type="match status" value="1"/>
</dbReference>
<evidence type="ECO:0000256" key="10">
    <source>
        <dbReference type="ARBA" id="ARBA00023136"/>
    </source>
</evidence>
<feature type="region of interest" description="Disordered" evidence="11">
    <location>
        <begin position="112"/>
        <end position="135"/>
    </location>
</feature>
<dbReference type="SUPFAM" id="SSF52540">
    <property type="entry name" value="P-loop containing nucleoside triphosphate hydrolases"/>
    <property type="match status" value="1"/>
</dbReference>
<evidence type="ECO:0000256" key="11">
    <source>
        <dbReference type="SAM" id="MobiDB-lite"/>
    </source>
</evidence>
<feature type="transmembrane region" description="Helical" evidence="12">
    <location>
        <begin position="803"/>
        <end position="821"/>
    </location>
</feature>
<evidence type="ECO:0000259" key="13">
    <source>
        <dbReference type="PROSITE" id="PS50222"/>
    </source>
</evidence>
<evidence type="ECO:0000256" key="7">
    <source>
        <dbReference type="ARBA" id="ARBA00022837"/>
    </source>
</evidence>
<evidence type="ECO:0000256" key="12">
    <source>
        <dbReference type="SAM" id="Phobius"/>
    </source>
</evidence>
<feature type="region of interest" description="Disordered" evidence="11">
    <location>
        <begin position="451"/>
        <end position="483"/>
    </location>
</feature>
<evidence type="ECO:0000256" key="6">
    <source>
        <dbReference type="ARBA" id="ARBA00022787"/>
    </source>
</evidence>
<proteinExistence type="inferred from homology"/>
<dbReference type="SMART" id="SM00175">
    <property type="entry name" value="RAB"/>
    <property type="match status" value="1"/>
</dbReference>
<organism evidence="14 15">
    <name type="scientific">Stephanodiscus triporus</name>
    <dbReference type="NCBI Taxonomy" id="2934178"/>
    <lineage>
        <taxon>Eukaryota</taxon>
        <taxon>Sar</taxon>
        <taxon>Stramenopiles</taxon>
        <taxon>Ochrophyta</taxon>
        <taxon>Bacillariophyta</taxon>
        <taxon>Coscinodiscophyceae</taxon>
        <taxon>Thalassiosirophycidae</taxon>
        <taxon>Stephanodiscales</taxon>
        <taxon>Stephanodiscaceae</taxon>
        <taxon>Stephanodiscus</taxon>
    </lineage>
</organism>